<reference evidence="5 6" key="1">
    <citation type="submission" date="2019-07" db="EMBL/GenBank/DDBJ databases">
        <title>Quadrisphaera sp. strain DD2A genome sequencing and assembly.</title>
        <authorList>
            <person name="Kim I."/>
        </authorList>
    </citation>
    <scope>NUCLEOTIDE SEQUENCE [LARGE SCALE GENOMIC DNA]</scope>
    <source>
        <strain evidence="5 6">DD2A</strain>
    </source>
</reference>
<feature type="domain" description="CdaR GGDEF-like" evidence="4">
    <location>
        <begin position="324"/>
        <end position="445"/>
    </location>
</feature>
<evidence type="ECO:0000259" key="4">
    <source>
        <dbReference type="Pfam" id="PF17853"/>
    </source>
</evidence>
<dbReference type="InterPro" id="IPR041522">
    <property type="entry name" value="CdaR_GGDEF"/>
</dbReference>
<keyword evidence="6" id="KW-1185">Reference proteome</keyword>
<evidence type="ECO:0000256" key="2">
    <source>
        <dbReference type="SAM" id="MobiDB-lite"/>
    </source>
</evidence>
<evidence type="ECO:0000313" key="5">
    <source>
        <dbReference type="EMBL" id="TXR56489.1"/>
    </source>
</evidence>
<dbReference type="Proteomes" id="UP000321234">
    <property type="component" value="Unassembled WGS sequence"/>
</dbReference>
<organism evidence="5 6">
    <name type="scientific">Quadrisphaera setariae</name>
    <dbReference type="NCBI Taxonomy" id="2593304"/>
    <lineage>
        <taxon>Bacteria</taxon>
        <taxon>Bacillati</taxon>
        <taxon>Actinomycetota</taxon>
        <taxon>Actinomycetes</taxon>
        <taxon>Kineosporiales</taxon>
        <taxon>Kineosporiaceae</taxon>
        <taxon>Quadrisphaera</taxon>
    </lineage>
</organism>
<feature type="domain" description="PucR C-terminal helix-turn-helix" evidence="3">
    <location>
        <begin position="495"/>
        <end position="553"/>
    </location>
</feature>
<proteinExistence type="inferred from homology"/>
<dbReference type="AlphaFoldDB" id="A0A5C8ZH70"/>
<dbReference type="Pfam" id="PF17853">
    <property type="entry name" value="GGDEF_2"/>
    <property type="match status" value="1"/>
</dbReference>
<dbReference type="PANTHER" id="PTHR33744:SF1">
    <property type="entry name" value="DNA-BINDING TRANSCRIPTIONAL ACTIVATOR ADER"/>
    <property type="match status" value="1"/>
</dbReference>
<dbReference type="OrthoDB" id="3190266at2"/>
<dbReference type="Pfam" id="PF13556">
    <property type="entry name" value="HTH_30"/>
    <property type="match status" value="1"/>
</dbReference>
<dbReference type="Gene3D" id="1.10.10.2840">
    <property type="entry name" value="PucR C-terminal helix-turn-helix domain"/>
    <property type="match status" value="1"/>
</dbReference>
<feature type="compositionally biased region" description="Low complexity" evidence="2">
    <location>
        <begin position="12"/>
        <end position="23"/>
    </location>
</feature>
<gene>
    <name evidence="5" type="ORF">FMM08_10415</name>
</gene>
<evidence type="ECO:0000259" key="3">
    <source>
        <dbReference type="Pfam" id="PF13556"/>
    </source>
</evidence>
<dbReference type="InterPro" id="IPR042070">
    <property type="entry name" value="PucR_C-HTH_sf"/>
</dbReference>
<comment type="caution">
    <text evidence="5">The sequence shown here is derived from an EMBL/GenBank/DDBJ whole genome shotgun (WGS) entry which is preliminary data.</text>
</comment>
<sequence length="572" mass="59096">MRQDPPGRRRGGAPAPRPLLLEPARAHRPGGAAGVRPRPRPGARRTSGRDAVVTELSAVLALPAWGGAEVLAGAPGGVALRGVVLLEAPGQLDETAAVPALVVLTGASWRLAPAWQLDAVLRRAADAGARAVLLAGTDALPVPTRLLCTRLELCVVGADTPLLDLAAAAAVHLAAPEVASARAVLGVSRAVADGRVGTPAGLVGLCAELLGVPVALCDASGAVLHGDRALVVPRPSEPVAQRERTGAGTTAARPVLLPGLRGVQRWLVVRVPGDRGPAAVGPAEDVLAAAATAVAGWLAAERTAVERDARGRAALLTDVLRLTGEPSPELRQRAAAAGWPLAGWHVGVRIRTGSATDVAGLRAEAVRRSAEAGLQLVVAEQGDGWSGWWSTDRSPSAVEVRQLAERFRRLHDGLRQLTGCATGVGRPHQGPAGVARTLSEAADAALLAAGRPEQGRFLHVDQLGVAQTLLAWTRTETFEPAARSLLEPLLSDPSLVRTLAAYLDAESSLSETAAVLGVHRNTVAQRVTRIERLLRVSLSDHEQRLALQLACRAVGPGARSQDPSGPRGPAGL</sequence>
<protein>
    <submittedName>
        <fullName evidence="5">PucR family transcriptional regulator</fullName>
    </submittedName>
</protein>
<dbReference type="EMBL" id="VKAC01000005">
    <property type="protein sequence ID" value="TXR56489.1"/>
    <property type="molecule type" value="Genomic_DNA"/>
</dbReference>
<name>A0A5C8ZH70_9ACTN</name>
<feature type="region of interest" description="Disordered" evidence="2">
    <location>
        <begin position="1"/>
        <end position="49"/>
    </location>
</feature>
<comment type="similarity">
    <text evidence="1">Belongs to the CdaR family.</text>
</comment>
<evidence type="ECO:0000313" key="6">
    <source>
        <dbReference type="Proteomes" id="UP000321234"/>
    </source>
</evidence>
<dbReference type="InterPro" id="IPR051448">
    <property type="entry name" value="CdaR-like_regulators"/>
</dbReference>
<accession>A0A5C8ZH70</accession>
<dbReference type="PANTHER" id="PTHR33744">
    <property type="entry name" value="CARBOHYDRATE DIACID REGULATOR"/>
    <property type="match status" value="1"/>
</dbReference>
<dbReference type="InterPro" id="IPR025736">
    <property type="entry name" value="PucR_C-HTH_dom"/>
</dbReference>
<evidence type="ECO:0000256" key="1">
    <source>
        <dbReference type="ARBA" id="ARBA00006754"/>
    </source>
</evidence>